<feature type="region of interest" description="Disordered" evidence="6">
    <location>
        <begin position="44"/>
        <end position="119"/>
    </location>
</feature>
<comment type="similarity">
    <text evidence="2">Belongs to the adrenomedullin family.</text>
</comment>
<gene>
    <name evidence="8" type="primary">adm2a</name>
</gene>
<name>A0A8P4KL60_DICLA</name>
<feature type="chain" id="PRO_5035898322" evidence="7">
    <location>
        <begin position="23"/>
        <end position="166"/>
    </location>
</feature>
<dbReference type="GO" id="GO:0005179">
    <property type="term" value="F:hormone activity"/>
    <property type="evidence" value="ECO:0007669"/>
    <property type="project" value="InterPro"/>
</dbReference>
<protein>
    <submittedName>
        <fullName evidence="8">Adrenomedullin 2</fullName>
    </submittedName>
</protein>
<evidence type="ECO:0000313" key="8">
    <source>
        <dbReference type="Ensembl" id="ENSDLAP00005083001.1"/>
    </source>
</evidence>
<organism evidence="8 9">
    <name type="scientific">Dicentrarchus labrax</name>
    <name type="common">European seabass</name>
    <name type="synonym">Morone labrax</name>
    <dbReference type="NCBI Taxonomy" id="13489"/>
    <lineage>
        <taxon>Eukaryota</taxon>
        <taxon>Metazoa</taxon>
        <taxon>Chordata</taxon>
        <taxon>Craniata</taxon>
        <taxon>Vertebrata</taxon>
        <taxon>Euteleostomi</taxon>
        <taxon>Actinopterygii</taxon>
        <taxon>Neopterygii</taxon>
        <taxon>Teleostei</taxon>
        <taxon>Neoteleostei</taxon>
        <taxon>Acanthomorphata</taxon>
        <taxon>Eupercaria</taxon>
        <taxon>Moronidae</taxon>
        <taxon>Dicentrarchus</taxon>
    </lineage>
</organism>
<dbReference type="PANTHER" id="PTHR23414:SF2">
    <property type="entry name" value="PROTEIN ADM2"/>
    <property type="match status" value="1"/>
</dbReference>
<reference evidence="8" key="1">
    <citation type="submission" date="2025-08" db="UniProtKB">
        <authorList>
            <consortium name="Ensembl"/>
        </authorList>
    </citation>
    <scope>IDENTIFICATION</scope>
</reference>
<dbReference type="InterPro" id="IPR051665">
    <property type="entry name" value="Adrenomedullin-reg_peptide"/>
</dbReference>
<accession>A0A8P4KL60</accession>
<evidence type="ECO:0000256" key="6">
    <source>
        <dbReference type="SAM" id="MobiDB-lite"/>
    </source>
</evidence>
<evidence type="ECO:0000313" key="9">
    <source>
        <dbReference type="Proteomes" id="UP000694389"/>
    </source>
</evidence>
<dbReference type="GeneID" id="127359066"/>
<reference evidence="8" key="2">
    <citation type="submission" date="2025-09" db="UniProtKB">
        <authorList>
            <consortium name="Ensembl"/>
        </authorList>
    </citation>
    <scope>IDENTIFICATION</scope>
</reference>
<dbReference type="InterPro" id="IPR021116">
    <property type="entry name" value="Calcitonin/adrenomedullin"/>
</dbReference>
<dbReference type="OrthoDB" id="9907777at2759"/>
<keyword evidence="4 7" id="KW-0732">Signal</keyword>
<dbReference type="GO" id="GO:0007189">
    <property type="term" value="P:adenylate cyclase-activating G protein-coupled receptor signaling pathway"/>
    <property type="evidence" value="ECO:0007669"/>
    <property type="project" value="TreeGrafter"/>
</dbReference>
<dbReference type="PANTHER" id="PTHR23414">
    <property type="entry name" value="ADRENOMEDULLIN, ADM"/>
    <property type="match status" value="1"/>
</dbReference>
<sequence>MRSLLPLTVYCISLVSLQQLLALPAEERPDRNRSDLLKLIDQREDTASPSGEAHGTVPAPAPSQYTKGLPGFPRRQPATGVRTASPNLTWAQPSEASQMERRVQRARRHAHSGSRGGHHHAQLMRVGCVLGTCQVQNLSHRLYQLIGQSGREDSSPINPRSPHSYG</sequence>
<evidence type="ECO:0000256" key="3">
    <source>
        <dbReference type="ARBA" id="ARBA00022525"/>
    </source>
</evidence>
<keyword evidence="3" id="KW-0964">Secreted</keyword>
<feature type="compositionally biased region" description="Polar residues" evidence="6">
    <location>
        <begin position="82"/>
        <end position="97"/>
    </location>
</feature>
<evidence type="ECO:0000256" key="4">
    <source>
        <dbReference type="ARBA" id="ARBA00022729"/>
    </source>
</evidence>
<proteinExistence type="inferred from homology"/>
<evidence type="ECO:0000256" key="5">
    <source>
        <dbReference type="ARBA" id="ARBA00023157"/>
    </source>
</evidence>
<dbReference type="Pfam" id="PF00214">
    <property type="entry name" value="Calc_CGRP_IAPP"/>
    <property type="match status" value="1"/>
</dbReference>
<keyword evidence="9" id="KW-1185">Reference proteome</keyword>
<dbReference type="Ensembl" id="ENSDLAT00005087912.1">
    <property type="protein sequence ID" value="ENSDLAP00005083001.1"/>
    <property type="gene ID" value="ENSDLAG00005027615.1"/>
</dbReference>
<dbReference type="GO" id="GO:0003073">
    <property type="term" value="P:regulation of systemic arterial blood pressure"/>
    <property type="evidence" value="ECO:0007669"/>
    <property type="project" value="TreeGrafter"/>
</dbReference>
<evidence type="ECO:0000256" key="1">
    <source>
        <dbReference type="ARBA" id="ARBA00004613"/>
    </source>
</evidence>
<evidence type="ECO:0000256" key="7">
    <source>
        <dbReference type="SAM" id="SignalP"/>
    </source>
</evidence>
<dbReference type="AlphaFoldDB" id="A0A8P4KL60"/>
<dbReference type="GeneTree" id="ENSGT00940000154380"/>
<dbReference type="GO" id="GO:0005576">
    <property type="term" value="C:extracellular region"/>
    <property type="evidence" value="ECO:0007669"/>
    <property type="project" value="UniProtKB-SubCell"/>
</dbReference>
<feature type="signal peptide" evidence="7">
    <location>
        <begin position="1"/>
        <end position="22"/>
    </location>
</feature>
<dbReference type="RefSeq" id="XP_051248702.1">
    <property type="nucleotide sequence ID" value="XM_051392742.1"/>
</dbReference>
<feature type="compositionally biased region" description="Basic residues" evidence="6">
    <location>
        <begin position="104"/>
        <end position="119"/>
    </location>
</feature>
<dbReference type="Proteomes" id="UP000694389">
    <property type="component" value="Unassembled WGS sequence"/>
</dbReference>
<dbReference type="GO" id="GO:0010460">
    <property type="term" value="P:positive regulation of heart rate"/>
    <property type="evidence" value="ECO:0007669"/>
    <property type="project" value="TreeGrafter"/>
</dbReference>
<keyword evidence="5" id="KW-1015">Disulfide bond</keyword>
<evidence type="ECO:0000256" key="2">
    <source>
        <dbReference type="ARBA" id="ARBA00010575"/>
    </source>
</evidence>
<dbReference type="OMA" id="RGGHHYP"/>
<comment type="subcellular location">
    <subcellularLocation>
        <location evidence="1">Secreted</location>
    </subcellularLocation>
</comment>